<keyword evidence="2" id="KW-0812">Transmembrane</keyword>
<dbReference type="RefSeq" id="WP_111567225.1">
    <property type="nucleotide sequence ID" value="NZ_QLMI01000005.1"/>
</dbReference>
<comment type="caution">
    <text evidence="4">The sequence shown here is derived from an EMBL/GenBank/DDBJ whole genome shotgun (WGS) entry which is preliminary data.</text>
</comment>
<organism evidence="4 5">
    <name type="scientific">Flavobacterium aquaticum</name>
    <dbReference type="NCBI Taxonomy" id="1236486"/>
    <lineage>
        <taxon>Bacteria</taxon>
        <taxon>Pseudomonadati</taxon>
        <taxon>Bacteroidota</taxon>
        <taxon>Flavobacteriia</taxon>
        <taxon>Flavobacteriales</taxon>
        <taxon>Flavobacteriaceae</taxon>
        <taxon>Flavobacterium</taxon>
    </lineage>
</organism>
<feature type="transmembrane region" description="Helical" evidence="2">
    <location>
        <begin position="21"/>
        <end position="40"/>
    </location>
</feature>
<gene>
    <name evidence="4" type="ORF">B0I03_105225</name>
</gene>
<accession>A0A327YUS8</accession>
<dbReference type="AlphaFoldDB" id="A0A327YUS8"/>
<dbReference type="PANTHER" id="PTHR30189:SF1">
    <property type="entry name" value="LPS-ASSEMBLY PROTEIN LPTD"/>
    <property type="match status" value="1"/>
</dbReference>
<dbReference type="OrthoDB" id="9802320at2"/>
<evidence type="ECO:0000256" key="2">
    <source>
        <dbReference type="SAM" id="Phobius"/>
    </source>
</evidence>
<dbReference type="GO" id="GO:0009279">
    <property type="term" value="C:cell outer membrane"/>
    <property type="evidence" value="ECO:0007669"/>
    <property type="project" value="TreeGrafter"/>
</dbReference>
<feature type="domain" description="LPS-assembly protein LptD central" evidence="3">
    <location>
        <begin position="227"/>
        <end position="696"/>
    </location>
</feature>
<evidence type="ECO:0000313" key="5">
    <source>
        <dbReference type="Proteomes" id="UP000249620"/>
    </source>
</evidence>
<dbReference type="InterPro" id="IPR050218">
    <property type="entry name" value="LptD"/>
</dbReference>
<dbReference type="InterPro" id="IPR045659">
    <property type="entry name" value="LptD_2"/>
</dbReference>
<evidence type="ECO:0000259" key="3">
    <source>
        <dbReference type="Pfam" id="PF19838"/>
    </source>
</evidence>
<keyword evidence="5" id="KW-1185">Reference proteome</keyword>
<keyword evidence="2" id="KW-1133">Transmembrane helix</keyword>
<reference evidence="4 5" key="1">
    <citation type="submission" date="2018-06" db="EMBL/GenBank/DDBJ databases">
        <title>Genomic Encyclopedia of Type Strains, Phase III (KMG-III): the genomes of soil and plant-associated and newly described type strains.</title>
        <authorList>
            <person name="Whitman W."/>
        </authorList>
    </citation>
    <scope>NUCLEOTIDE SEQUENCE [LARGE SCALE GENOMIC DNA]</scope>
    <source>
        <strain evidence="4 5">CGMCC 1.12398</strain>
    </source>
</reference>
<dbReference type="EMBL" id="QLMI01000005">
    <property type="protein sequence ID" value="RAK21789.1"/>
    <property type="molecule type" value="Genomic_DNA"/>
</dbReference>
<dbReference type="Pfam" id="PF19838">
    <property type="entry name" value="LptD_2"/>
    <property type="match status" value="1"/>
</dbReference>
<keyword evidence="2" id="KW-0472">Membrane</keyword>
<feature type="region of interest" description="Disordered" evidence="1">
    <location>
        <begin position="730"/>
        <end position="779"/>
    </location>
</feature>
<evidence type="ECO:0000256" key="1">
    <source>
        <dbReference type="SAM" id="MobiDB-lite"/>
    </source>
</evidence>
<dbReference type="PANTHER" id="PTHR30189">
    <property type="entry name" value="LPS-ASSEMBLY PROTEIN"/>
    <property type="match status" value="1"/>
</dbReference>
<proteinExistence type="predicted"/>
<protein>
    <recommendedName>
        <fullName evidence="3">LPS-assembly protein LptD central domain-containing protein</fullName>
    </recommendedName>
</protein>
<name>A0A327YUS8_9FLAO</name>
<dbReference type="Proteomes" id="UP000249620">
    <property type="component" value="Unassembled WGS sequence"/>
</dbReference>
<sequence>MTLQKVSQIFTKILLKALHTKLIHIVFSVIFLTLGTTFVFSQETPIPNTVTLSKSDIEKVKDSTATTKDTIKKKKPFLDGVVNMKAKDYEKLDQKKKTVTLHDEAEIYYTDFELKAGRIVLDYEKNLVYAGRLKDSAGNYIQRPVFKQGENVVEPDSIIFHTKSKRAKVWNSRTQQGELFIKAEISKKENDSVYFMKNARMTTSTNIEDPEYYFLVKRVKFVPKKKVVISSTQMYIADVPTPIWLPFGYFPMTEKSTSGFIMPTPGQNNQQGYFLQNGGYYFALSDYYDLAVLGDYYTNGSYGLRAETSYAKRYKFNGRANVRFENNIQSEKGFPDYSKSRQYNIQWSHNQDSKASPNSRFSASVNLGSSQYFRQSVNLNNIGSTVNNNLSSSVSYSKTFQTVPQVNMSMSATHSQNTNTQQIDMTLPTFQASVDRVFPFASRDGVKKGIIKNISFQYNIRGENRIRTTDSLFFKPQMFRDARSGFQHSIPISTNFKVFKYFSISASANYNEVWTFNTIEKFYSATENKVVTVDQKGFESYRTYNFNAGIGTTIYGTFNFGEDKKIEAIRHVMRPNISYGFTPSFDQYFERYALDATGINFDDYTKFDGGLFGSPSNNVSNTMNLSLSNTFEAKVKDKNSKKGETKKVMLLNNLNFSTRYDFTADSLKLKEISVSGGTQLFKQKMNINFAAVLDPYAIDNSGKRIEKFNIDNGGSLLRLPRANLTLNYSFSSSDGDKKSNTSDQNVQNGGREDDLFGVGADLSDNRQSLFGKDKEGDKKEKNSEWYNTKLPWDLRIAYSINYNNSNRQDEIASHSLMASGNIELAPRWKVGFSSGYDFVQKGVTFTQFRFERDLESWRMSFNWVPFGTNTYWGFFIGISSSILSDIKYDKRQLPDRVFRQ</sequence>
<evidence type="ECO:0000313" key="4">
    <source>
        <dbReference type="EMBL" id="RAK21789.1"/>
    </source>
</evidence>
<dbReference type="GO" id="GO:1990351">
    <property type="term" value="C:transporter complex"/>
    <property type="evidence" value="ECO:0007669"/>
    <property type="project" value="TreeGrafter"/>
</dbReference>